<name>A0A9J5WL06_SOLCO</name>
<evidence type="ECO:0000256" key="1">
    <source>
        <dbReference type="SAM" id="Coils"/>
    </source>
</evidence>
<dbReference type="GO" id="GO:0046983">
    <property type="term" value="F:protein dimerization activity"/>
    <property type="evidence" value="ECO:0007669"/>
    <property type="project" value="InterPro"/>
</dbReference>
<evidence type="ECO:0000313" key="2">
    <source>
        <dbReference type="EMBL" id="KAG5576202.1"/>
    </source>
</evidence>
<evidence type="ECO:0008006" key="4">
    <source>
        <dbReference type="Google" id="ProtNLM"/>
    </source>
</evidence>
<dbReference type="Proteomes" id="UP000824120">
    <property type="component" value="Chromosome 11"/>
</dbReference>
<dbReference type="SUPFAM" id="SSF55455">
    <property type="entry name" value="SRF-like"/>
    <property type="match status" value="1"/>
</dbReference>
<comment type="caution">
    <text evidence="2">The sequence shown here is derived from an EMBL/GenBank/DDBJ whole genome shotgun (WGS) entry which is preliminary data.</text>
</comment>
<dbReference type="InterPro" id="IPR036879">
    <property type="entry name" value="TF_MADSbox_sf"/>
</dbReference>
<organism evidence="2 3">
    <name type="scientific">Solanum commersonii</name>
    <name type="common">Commerson's wild potato</name>
    <name type="synonym">Commerson's nightshade</name>
    <dbReference type="NCBI Taxonomy" id="4109"/>
    <lineage>
        <taxon>Eukaryota</taxon>
        <taxon>Viridiplantae</taxon>
        <taxon>Streptophyta</taxon>
        <taxon>Embryophyta</taxon>
        <taxon>Tracheophyta</taxon>
        <taxon>Spermatophyta</taxon>
        <taxon>Magnoliopsida</taxon>
        <taxon>eudicotyledons</taxon>
        <taxon>Gunneridae</taxon>
        <taxon>Pentapetalae</taxon>
        <taxon>asterids</taxon>
        <taxon>lamiids</taxon>
        <taxon>Solanales</taxon>
        <taxon>Solanaceae</taxon>
        <taxon>Solanoideae</taxon>
        <taxon>Solaneae</taxon>
        <taxon>Solanum</taxon>
    </lineage>
</organism>
<dbReference type="Gene3D" id="3.40.1810.10">
    <property type="entry name" value="Transcription factor, MADS-box"/>
    <property type="match status" value="1"/>
</dbReference>
<sequence length="103" mass="11780">MGLATLCDIKVCTIITGTNGEFQTWPDNLDACKEVLDLYSQNLKPQKKHKESSTTVPELEEEQGEIYLLTLAESKLAAVNRRIRFLENKNVDVTDNKKRKRIE</sequence>
<keyword evidence="3" id="KW-1185">Reference proteome</keyword>
<reference evidence="2 3" key="1">
    <citation type="submission" date="2020-09" db="EMBL/GenBank/DDBJ databases">
        <title>De no assembly of potato wild relative species, Solanum commersonii.</title>
        <authorList>
            <person name="Cho K."/>
        </authorList>
    </citation>
    <scope>NUCLEOTIDE SEQUENCE [LARGE SCALE GENOMIC DNA]</scope>
    <source>
        <strain evidence="2">LZ3.2</strain>
        <tissue evidence="2">Leaf</tissue>
    </source>
</reference>
<protein>
    <recommendedName>
        <fullName evidence="4">MADS-box domain-containing protein</fullName>
    </recommendedName>
</protein>
<dbReference type="GO" id="GO:0003677">
    <property type="term" value="F:DNA binding"/>
    <property type="evidence" value="ECO:0007669"/>
    <property type="project" value="InterPro"/>
</dbReference>
<gene>
    <name evidence="2" type="ORF">H5410_056336</name>
</gene>
<dbReference type="EMBL" id="JACXVP010000011">
    <property type="protein sequence ID" value="KAG5576202.1"/>
    <property type="molecule type" value="Genomic_DNA"/>
</dbReference>
<evidence type="ECO:0000313" key="3">
    <source>
        <dbReference type="Proteomes" id="UP000824120"/>
    </source>
</evidence>
<dbReference type="OrthoDB" id="601557at2759"/>
<accession>A0A9J5WL06</accession>
<proteinExistence type="predicted"/>
<keyword evidence="1" id="KW-0175">Coiled coil</keyword>
<feature type="coiled-coil region" evidence="1">
    <location>
        <begin position="69"/>
        <end position="96"/>
    </location>
</feature>
<dbReference type="AlphaFoldDB" id="A0A9J5WL06"/>